<dbReference type="AlphaFoldDB" id="A0A286CYQ6"/>
<evidence type="ECO:0000256" key="3">
    <source>
        <dbReference type="ARBA" id="ARBA00022452"/>
    </source>
</evidence>
<evidence type="ECO:0000256" key="7">
    <source>
        <dbReference type="ARBA" id="ARBA00023237"/>
    </source>
</evidence>
<evidence type="ECO:0000256" key="9">
    <source>
        <dbReference type="RuleBase" id="RU003357"/>
    </source>
</evidence>
<evidence type="ECO:0000256" key="1">
    <source>
        <dbReference type="ARBA" id="ARBA00004571"/>
    </source>
</evidence>
<keyword evidence="14" id="KW-0675">Receptor</keyword>
<dbReference type="GO" id="GO:0009279">
    <property type="term" value="C:cell outer membrane"/>
    <property type="evidence" value="ECO:0007669"/>
    <property type="project" value="UniProtKB-SubCell"/>
</dbReference>
<reference evidence="14 15" key="1">
    <citation type="submission" date="2017-09" db="EMBL/GenBank/DDBJ databases">
        <authorList>
            <person name="Ehlers B."/>
            <person name="Leendertz F.H."/>
        </authorList>
    </citation>
    <scope>NUCLEOTIDE SEQUENCE [LARGE SCALE GENOMIC DNA]</scope>
    <source>
        <strain evidence="14 15">CGMCC 1.10978</strain>
    </source>
</reference>
<evidence type="ECO:0000256" key="11">
    <source>
        <dbReference type="SAM" id="SignalP"/>
    </source>
</evidence>
<feature type="chain" id="PRO_5012267560" evidence="11">
    <location>
        <begin position="28"/>
        <end position="975"/>
    </location>
</feature>
<dbReference type="PANTHER" id="PTHR47234:SF1">
    <property type="entry name" value="TONB-DEPENDENT RECEPTOR"/>
    <property type="match status" value="1"/>
</dbReference>
<accession>A0A286CYQ6</accession>
<dbReference type="RefSeq" id="WP_162125673.1">
    <property type="nucleotide sequence ID" value="NZ_OCND01000001.1"/>
</dbReference>
<keyword evidence="6 8" id="KW-0472">Membrane</keyword>
<dbReference type="InterPro" id="IPR039426">
    <property type="entry name" value="TonB-dep_rcpt-like"/>
</dbReference>
<dbReference type="Pfam" id="PF00593">
    <property type="entry name" value="TonB_dep_Rec_b-barrel"/>
    <property type="match status" value="1"/>
</dbReference>
<evidence type="ECO:0000256" key="6">
    <source>
        <dbReference type="ARBA" id="ARBA00023136"/>
    </source>
</evidence>
<feature type="region of interest" description="Disordered" evidence="10">
    <location>
        <begin position="28"/>
        <end position="47"/>
    </location>
</feature>
<dbReference type="InterPro" id="IPR037066">
    <property type="entry name" value="Plug_dom_sf"/>
</dbReference>
<sequence length="975" mass="108023">MQQSVFHRNVLASALALAMFPPLAALAQAQDPPPAEPPSPSGTAQGAKTLDAISVTGSRIKRAEVEGPAPVTIITGDQIRKEGFTTIYEALGSLTEVTGTVQNDYDWGQSSVNASPLNLRNLGPGRSLLLINGHRVADYPLPYQGKSNFANYNNIPTGIVDRIEVLSSGASAIYGSDAVAGVVNVILKKDIEGDTLRARYGTTTEGGRSVRDVSWSGGRHGEDWSVAYTLQFFDREPLWSHERPFMDEENDAPRRTWSYGGVREGGATNTPQVGIRLFDVTNNVRIRPPTGACDQFGGAFYEHNRILYNDFNGAQTDTGWQCANRSVFQHWTLRNASKDLSLYLYGTKQFGNVEAWVTYGYWDSTGKSNTFMPAWGSQNYIDANSGREMSLLRYFVPGEIGGEDRALTKSKETNWDFSAGLRGTVFSDRFDWEVMAGRAEYEIRELFPTIHNARATEFFLGQSLGTDPASGLEIHAPDYNRLWNPVSRSDYEGVRALGDKRARTWLTQASFVLSGDLFEGWAGPIGFAGVLEAAQQGYKLSPDPNTMGTDPAYETPFGNIETGGGERDRYAAGLEFKIPLLENLTLSAAGRYDRYDAVADDAATTYNLGLEWRPFANLLLRSSYATSFRAPDMHYVYAEPSESVADQVDYLACLTDPNRQTSNCPGGVGDPYHIDNPLISRQGTQDLLYETGDSLTYGFVWDAFDGFSLSADYWRINIENAIDDVGPDQVLLDEAYCLTGQAPADKPARTPPSQALCDLQISRVTRDANGMVTGVEIGPINRARQSVSGVDVASRYQLQTARWGTFDFALNYTRQLTYKIAQFPGDLFENTRDQDRQMRYRGRASASWSLNPWTAVLYVDWTAGTRSDRYGGCTALPNGFRPDVATDCTDLRENAAGERSISYGQQSELVKYYNQDRIYWNASVGYQATDALRLNFYVNNIFDDHYQDKWCGGFAYCVANPVGREVAAEVVYRFD</sequence>
<evidence type="ECO:0000256" key="5">
    <source>
        <dbReference type="ARBA" id="ARBA00023077"/>
    </source>
</evidence>
<proteinExistence type="inferred from homology"/>
<dbReference type="Proteomes" id="UP000219374">
    <property type="component" value="Unassembled WGS sequence"/>
</dbReference>
<gene>
    <name evidence="14" type="ORF">SAMN06296416_101675</name>
</gene>
<evidence type="ECO:0000313" key="14">
    <source>
        <dbReference type="EMBL" id="SOD51536.1"/>
    </source>
</evidence>
<evidence type="ECO:0000256" key="10">
    <source>
        <dbReference type="SAM" id="MobiDB-lite"/>
    </source>
</evidence>
<feature type="domain" description="TonB-dependent receptor plug" evidence="13">
    <location>
        <begin position="66"/>
        <end position="182"/>
    </location>
</feature>
<keyword evidence="15" id="KW-1185">Reference proteome</keyword>
<keyword evidence="7 8" id="KW-0998">Cell outer membrane</keyword>
<keyword evidence="5 9" id="KW-0798">TonB box</keyword>
<feature type="domain" description="TonB-dependent receptor-like beta-barrel" evidence="12">
    <location>
        <begin position="409"/>
        <end position="941"/>
    </location>
</feature>
<dbReference type="PANTHER" id="PTHR47234">
    <property type="match status" value="1"/>
</dbReference>
<dbReference type="EMBL" id="OCND01000001">
    <property type="protein sequence ID" value="SOD51536.1"/>
    <property type="molecule type" value="Genomic_DNA"/>
</dbReference>
<dbReference type="InterPro" id="IPR036942">
    <property type="entry name" value="Beta-barrel_TonB_sf"/>
</dbReference>
<comment type="similarity">
    <text evidence="8 9">Belongs to the TonB-dependent receptor family.</text>
</comment>
<dbReference type="InterPro" id="IPR000531">
    <property type="entry name" value="Beta-barrel_TonB"/>
</dbReference>
<feature type="compositionally biased region" description="Pro residues" evidence="10">
    <location>
        <begin position="31"/>
        <end position="40"/>
    </location>
</feature>
<dbReference type="PROSITE" id="PS52016">
    <property type="entry name" value="TONB_DEPENDENT_REC_3"/>
    <property type="match status" value="1"/>
</dbReference>
<dbReference type="SUPFAM" id="SSF56935">
    <property type="entry name" value="Porins"/>
    <property type="match status" value="1"/>
</dbReference>
<evidence type="ECO:0000256" key="4">
    <source>
        <dbReference type="ARBA" id="ARBA00022692"/>
    </source>
</evidence>
<keyword evidence="11" id="KW-0732">Signal</keyword>
<dbReference type="Gene3D" id="2.40.170.20">
    <property type="entry name" value="TonB-dependent receptor, beta-barrel domain"/>
    <property type="match status" value="1"/>
</dbReference>
<dbReference type="Pfam" id="PF07715">
    <property type="entry name" value="Plug"/>
    <property type="match status" value="1"/>
</dbReference>
<comment type="subcellular location">
    <subcellularLocation>
        <location evidence="1 8">Cell outer membrane</location>
        <topology evidence="1 8">Multi-pass membrane protein</topology>
    </subcellularLocation>
</comment>
<keyword evidence="2 8" id="KW-0813">Transport</keyword>
<evidence type="ECO:0000259" key="13">
    <source>
        <dbReference type="Pfam" id="PF07715"/>
    </source>
</evidence>
<name>A0A286CYQ6_9GAMM</name>
<evidence type="ECO:0000313" key="15">
    <source>
        <dbReference type="Proteomes" id="UP000219374"/>
    </source>
</evidence>
<keyword evidence="3 8" id="KW-1134">Transmembrane beta strand</keyword>
<evidence type="ECO:0000259" key="12">
    <source>
        <dbReference type="Pfam" id="PF00593"/>
    </source>
</evidence>
<dbReference type="Gene3D" id="2.170.130.10">
    <property type="entry name" value="TonB-dependent receptor, plug domain"/>
    <property type="match status" value="1"/>
</dbReference>
<keyword evidence="4 8" id="KW-0812">Transmembrane</keyword>
<dbReference type="InterPro" id="IPR012910">
    <property type="entry name" value="Plug_dom"/>
</dbReference>
<evidence type="ECO:0000256" key="8">
    <source>
        <dbReference type="PROSITE-ProRule" id="PRU01360"/>
    </source>
</evidence>
<protein>
    <submittedName>
        <fullName evidence="14">TonB-dependent Receptor Plug Domain</fullName>
    </submittedName>
</protein>
<feature type="signal peptide" evidence="11">
    <location>
        <begin position="1"/>
        <end position="27"/>
    </location>
</feature>
<evidence type="ECO:0000256" key="2">
    <source>
        <dbReference type="ARBA" id="ARBA00022448"/>
    </source>
</evidence>
<organism evidence="14 15">
    <name type="scientific">Pseudoxanthomonas wuyuanensis</name>
    <dbReference type="NCBI Taxonomy" id="1073196"/>
    <lineage>
        <taxon>Bacteria</taxon>
        <taxon>Pseudomonadati</taxon>
        <taxon>Pseudomonadota</taxon>
        <taxon>Gammaproteobacteria</taxon>
        <taxon>Lysobacterales</taxon>
        <taxon>Lysobacteraceae</taxon>
        <taxon>Pseudoxanthomonas</taxon>
    </lineage>
</organism>